<evidence type="ECO:0000256" key="1">
    <source>
        <dbReference type="SAM" id="SignalP"/>
    </source>
</evidence>
<proteinExistence type="predicted"/>
<dbReference type="AlphaFoldDB" id="A0A5C3FE29"/>
<reference evidence="2 3" key="1">
    <citation type="submission" date="2018-03" db="EMBL/GenBank/DDBJ databases">
        <authorList>
            <person name="Guldener U."/>
        </authorList>
    </citation>
    <scope>NUCLEOTIDE SEQUENCE [LARGE SCALE GENOMIC DNA]</scope>
    <source>
        <strain evidence="2 3">DAOM196992</strain>
    </source>
</reference>
<dbReference type="EMBL" id="OOIP01000030">
    <property type="protein sequence ID" value="SPO41731.1"/>
    <property type="molecule type" value="Genomic_DNA"/>
</dbReference>
<keyword evidence="3" id="KW-1185">Reference proteome</keyword>
<dbReference type="PROSITE" id="PS51257">
    <property type="entry name" value="PROKAR_LIPOPROTEIN"/>
    <property type="match status" value="1"/>
</dbReference>
<name>A0A5C3FE29_9BASI</name>
<protein>
    <recommendedName>
        <fullName evidence="4">Secreted protein</fullName>
    </recommendedName>
</protein>
<feature type="chain" id="PRO_5022883990" description="Secreted protein" evidence="1">
    <location>
        <begin position="25"/>
        <end position="101"/>
    </location>
</feature>
<evidence type="ECO:0008006" key="4">
    <source>
        <dbReference type="Google" id="ProtNLM"/>
    </source>
</evidence>
<keyword evidence="1" id="KW-0732">Signal</keyword>
<accession>A0A5C3FE29</accession>
<organism evidence="2 3">
    <name type="scientific">Pseudozyma flocculosa</name>
    <dbReference type="NCBI Taxonomy" id="84751"/>
    <lineage>
        <taxon>Eukaryota</taxon>
        <taxon>Fungi</taxon>
        <taxon>Dikarya</taxon>
        <taxon>Basidiomycota</taxon>
        <taxon>Ustilaginomycotina</taxon>
        <taxon>Ustilaginomycetes</taxon>
        <taxon>Ustilaginales</taxon>
        <taxon>Ustilaginaceae</taxon>
        <taxon>Pseudozyma</taxon>
    </lineage>
</organism>
<evidence type="ECO:0000313" key="2">
    <source>
        <dbReference type="EMBL" id="SPO41731.1"/>
    </source>
</evidence>
<gene>
    <name evidence="2" type="ORF">PSFLO_07213</name>
</gene>
<feature type="signal peptide" evidence="1">
    <location>
        <begin position="1"/>
        <end position="24"/>
    </location>
</feature>
<sequence>MRPSSNVLMMLSFVLLACTSSVQGWKFLDDDGSHCTTPDRDAGPPNPSWFGNRCSRGKLPGEYTCPGLSRDANKCACTMSGVDSRFSIPDLGDTCAQVHAH</sequence>
<evidence type="ECO:0000313" key="3">
    <source>
        <dbReference type="Proteomes" id="UP000323386"/>
    </source>
</evidence>
<dbReference type="Proteomes" id="UP000323386">
    <property type="component" value="Unassembled WGS sequence"/>
</dbReference>